<dbReference type="EMBL" id="CDHN01000001">
    <property type="protein sequence ID" value="CEJ80551.1"/>
    <property type="molecule type" value="Genomic_DNA"/>
</dbReference>
<evidence type="ECO:0000259" key="2">
    <source>
        <dbReference type="Pfam" id="PF09044"/>
    </source>
</evidence>
<dbReference type="Proteomes" id="UP000039046">
    <property type="component" value="Unassembled WGS sequence"/>
</dbReference>
<evidence type="ECO:0000313" key="3">
    <source>
        <dbReference type="EMBL" id="CEJ80551.1"/>
    </source>
</evidence>
<dbReference type="HOGENOM" id="CLU_123452_0_0_1"/>
<reference evidence="3 4" key="1">
    <citation type="journal article" date="2015" name="Genome Announc.">
        <title>Draft Genome Sequence and Gene Annotation of the Entomopathogenic Fungus Verticillium hemipterigenum.</title>
        <authorList>
            <person name="Horn F."/>
            <person name="Habel A."/>
            <person name="Scharf D.H."/>
            <person name="Dworschak J."/>
            <person name="Brakhage A.A."/>
            <person name="Guthke R."/>
            <person name="Hertweck C."/>
            <person name="Linde J."/>
        </authorList>
    </citation>
    <scope>NUCLEOTIDE SEQUENCE [LARGE SCALE GENOMIC DNA]</scope>
</reference>
<feature type="signal peptide" evidence="1">
    <location>
        <begin position="1"/>
        <end position="17"/>
    </location>
</feature>
<gene>
    <name evidence="3" type="ORF">VHEMI00727</name>
</gene>
<feature type="domain" description="Killer toxin Kp4" evidence="2">
    <location>
        <begin position="6"/>
        <end position="124"/>
    </location>
</feature>
<dbReference type="Gene3D" id="3.30.430.10">
    <property type="entry name" value="Killer Toxin P4, subunit A"/>
    <property type="match status" value="1"/>
</dbReference>
<keyword evidence="4" id="KW-1185">Reference proteome</keyword>
<organism evidence="3 4">
    <name type="scientific">[Torrubiella] hemipterigena</name>
    <dbReference type="NCBI Taxonomy" id="1531966"/>
    <lineage>
        <taxon>Eukaryota</taxon>
        <taxon>Fungi</taxon>
        <taxon>Dikarya</taxon>
        <taxon>Ascomycota</taxon>
        <taxon>Pezizomycotina</taxon>
        <taxon>Sordariomycetes</taxon>
        <taxon>Hypocreomycetidae</taxon>
        <taxon>Hypocreales</taxon>
        <taxon>Clavicipitaceae</taxon>
        <taxon>Clavicipitaceae incertae sedis</taxon>
        <taxon>'Torrubiella' clade</taxon>
    </lineage>
</organism>
<evidence type="ECO:0000313" key="4">
    <source>
        <dbReference type="Proteomes" id="UP000039046"/>
    </source>
</evidence>
<accession>A0A0A1SR64</accession>
<dbReference type="OrthoDB" id="4177994at2759"/>
<evidence type="ECO:0000256" key="1">
    <source>
        <dbReference type="SAM" id="SignalP"/>
    </source>
</evidence>
<proteinExistence type="predicted"/>
<feature type="chain" id="PRO_5001978638" description="Killer toxin Kp4 domain-containing protein" evidence="1">
    <location>
        <begin position="18"/>
        <end position="134"/>
    </location>
</feature>
<dbReference type="AlphaFoldDB" id="A0A0A1SR64"/>
<sequence>MQFSLLSIAALATTAAAGGINCNGSGYCKINPGASLQMVHDQVGNLIAAGGGDRHFNGGENIACSHGSMGSVCAFYQNGASGSAKDAYKQLQDLMNHGCKLCGSIPTQPGNDVSKGELTVNYVTNPGCEGDCHV</sequence>
<dbReference type="SUPFAM" id="SSF55221">
    <property type="entry name" value="Yeast killer toxins"/>
    <property type="match status" value="1"/>
</dbReference>
<dbReference type="InterPro" id="IPR015131">
    <property type="entry name" value="Killer_tox_Kp4"/>
</dbReference>
<dbReference type="Pfam" id="PF09044">
    <property type="entry name" value="Kp4"/>
    <property type="match status" value="1"/>
</dbReference>
<name>A0A0A1SR64_9HYPO</name>
<dbReference type="InterPro" id="IPR011329">
    <property type="entry name" value="Killer_tox_Kp4/SMK"/>
</dbReference>
<dbReference type="GO" id="GO:0005576">
    <property type="term" value="C:extracellular region"/>
    <property type="evidence" value="ECO:0007669"/>
    <property type="project" value="InterPro"/>
</dbReference>
<protein>
    <recommendedName>
        <fullName evidence="2">Killer toxin Kp4 domain-containing protein</fullName>
    </recommendedName>
</protein>
<keyword evidence="1" id="KW-0732">Signal</keyword>